<evidence type="ECO:0000313" key="3">
    <source>
        <dbReference type="WBParaSite" id="scf7180000416087.g32"/>
    </source>
</evidence>
<evidence type="ECO:0000313" key="2">
    <source>
        <dbReference type="Proteomes" id="UP000887560"/>
    </source>
</evidence>
<reference evidence="3" key="1">
    <citation type="submission" date="2022-11" db="UniProtKB">
        <authorList>
            <consortium name="WormBaseParasite"/>
        </authorList>
    </citation>
    <scope>IDENTIFICATION</scope>
</reference>
<feature type="region of interest" description="Disordered" evidence="1">
    <location>
        <begin position="21"/>
        <end position="40"/>
    </location>
</feature>
<dbReference type="Proteomes" id="UP000887560">
    <property type="component" value="Unplaced"/>
</dbReference>
<proteinExistence type="predicted"/>
<dbReference type="WBParaSite" id="scf7180000416087.g32">
    <property type="protein sequence ID" value="scf7180000416087.g32"/>
    <property type="gene ID" value="scf7180000416087.g32"/>
</dbReference>
<dbReference type="AlphaFoldDB" id="A0A915NE69"/>
<evidence type="ECO:0000256" key="1">
    <source>
        <dbReference type="SAM" id="MobiDB-lite"/>
    </source>
</evidence>
<feature type="compositionally biased region" description="Polar residues" evidence="1">
    <location>
        <begin position="21"/>
        <end position="38"/>
    </location>
</feature>
<keyword evidence="2" id="KW-1185">Reference proteome</keyword>
<organism evidence="2 3">
    <name type="scientific">Meloidogyne floridensis</name>
    <dbReference type="NCBI Taxonomy" id="298350"/>
    <lineage>
        <taxon>Eukaryota</taxon>
        <taxon>Metazoa</taxon>
        <taxon>Ecdysozoa</taxon>
        <taxon>Nematoda</taxon>
        <taxon>Chromadorea</taxon>
        <taxon>Rhabditida</taxon>
        <taxon>Tylenchina</taxon>
        <taxon>Tylenchomorpha</taxon>
        <taxon>Tylenchoidea</taxon>
        <taxon>Meloidogynidae</taxon>
        <taxon>Meloidogyninae</taxon>
        <taxon>Meloidogyne</taxon>
    </lineage>
</organism>
<protein>
    <submittedName>
        <fullName evidence="3">Adhesin domain-containing protein</fullName>
    </submittedName>
</protein>
<sequence>MFGLGNTIEEEEIVNDSNDVESQANTSHGSDSFNSESSLGPEFPFGRNSKSWTGGCDFVKVIVFNDGILVESPKHSTVFVKKLEISGGVKMAIINGNNLKSTDYWMKTEISINDEDHSYINEGVMDINGVTIEKIGEKIKIKGRGIDLSSITYKGYKKLKGKAIDIRVDGWVGNISTSTEKYVFDHIKPNKQISDILEIFHGIEKLEMHIADVQGTSHIKISGGIDKAEMIGEGNTLEKEEVTNDSNKISITKNNWWFSSREFTIEGNRINFRNPRGGTGLVNAFNNV</sequence>
<accession>A0A915NE69</accession>
<name>A0A915NE69_9BILA</name>